<protein>
    <submittedName>
        <fullName evidence="1">Uncharacterized protein</fullName>
    </submittedName>
</protein>
<dbReference type="Proteomes" id="UP000499080">
    <property type="component" value="Unassembled WGS sequence"/>
</dbReference>
<dbReference type="EMBL" id="BGPR01005754">
    <property type="protein sequence ID" value="GBN13120.1"/>
    <property type="molecule type" value="Genomic_DNA"/>
</dbReference>
<proteinExistence type="predicted"/>
<dbReference type="AlphaFoldDB" id="A0A4Y2LG24"/>
<comment type="caution">
    <text evidence="1">The sequence shown here is derived from an EMBL/GenBank/DDBJ whole genome shotgun (WGS) entry which is preliminary data.</text>
</comment>
<reference evidence="1 2" key="1">
    <citation type="journal article" date="2019" name="Sci. Rep.">
        <title>Orb-weaving spider Araneus ventricosus genome elucidates the spidroin gene catalogue.</title>
        <authorList>
            <person name="Kono N."/>
            <person name="Nakamura H."/>
            <person name="Ohtoshi R."/>
            <person name="Moran D.A.P."/>
            <person name="Shinohara A."/>
            <person name="Yoshida Y."/>
            <person name="Fujiwara M."/>
            <person name="Mori M."/>
            <person name="Tomita M."/>
            <person name="Arakawa K."/>
        </authorList>
    </citation>
    <scope>NUCLEOTIDE SEQUENCE [LARGE SCALE GENOMIC DNA]</scope>
</reference>
<evidence type="ECO:0000313" key="2">
    <source>
        <dbReference type="Proteomes" id="UP000499080"/>
    </source>
</evidence>
<accession>A0A4Y2LG24</accession>
<organism evidence="1 2">
    <name type="scientific">Araneus ventricosus</name>
    <name type="common">Orbweaver spider</name>
    <name type="synonym">Epeira ventricosa</name>
    <dbReference type="NCBI Taxonomy" id="182803"/>
    <lineage>
        <taxon>Eukaryota</taxon>
        <taxon>Metazoa</taxon>
        <taxon>Ecdysozoa</taxon>
        <taxon>Arthropoda</taxon>
        <taxon>Chelicerata</taxon>
        <taxon>Arachnida</taxon>
        <taxon>Araneae</taxon>
        <taxon>Araneomorphae</taxon>
        <taxon>Entelegynae</taxon>
        <taxon>Araneoidea</taxon>
        <taxon>Araneidae</taxon>
        <taxon>Araneus</taxon>
    </lineage>
</organism>
<evidence type="ECO:0000313" key="1">
    <source>
        <dbReference type="EMBL" id="GBN13120.1"/>
    </source>
</evidence>
<gene>
    <name evidence="1" type="ORF">AVEN_257699_1</name>
</gene>
<name>A0A4Y2LG24_ARAVE</name>
<sequence length="260" mass="30345">MFPCCGKPILKKHYSGYELFMLTDGLECQICNWRPLKLVTLSDSSLKVEYVFNHHCDDCKFNCHYFQRASSYKDPVKLVRANLKRKDESFSPFIGLPLDSGPTKEYDKYDYLHCNKCHQDVLDVLRFHNEDIESLEKRPPEDYVFAGRMYAPVYSECKHMTWGTLLEKTYQNLPKCGICNKIVKRDDWFGRFCCRSTPFHFDCSLKHPTCPKCGKECKISFDISRPDPSMQNITLSGWPEKETNAEEPQQQNHVFSMSGI</sequence>
<keyword evidence="2" id="KW-1185">Reference proteome</keyword>